<comment type="similarity">
    <text evidence="2">Belongs to the immunoglobulin superfamily.</text>
</comment>
<dbReference type="GO" id="GO:0005886">
    <property type="term" value="C:plasma membrane"/>
    <property type="evidence" value="ECO:0007669"/>
    <property type="project" value="UniProtKB-SubCell"/>
</dbReference>
<dbReference type="FunFam" id="2.60.40.10:FF:000077">
    <property type="entry name" value="Kirre like nephrin family adhesion molecule 3"/>
    <property type="match status" value="1"/>
</dbReference>
<name>A0AAD8ZCG9_9TELE</name>
<dbReference type="CDD" id="cd00096">
    <property type="entry name" value="Ig"/>
    <property type="match status" value="1"/>
</dbReference>
<dbReference type="PROSITE" id="PS50835">
    <property type="entry name" value="IG_LIKE"/>
    <property type="match status" value="5"/>
</dbReference>
<gene>
    <name evidence="20" type="ORF">P4O66_000903</name>
</gene>
<evidence type="ECO:0000256" key="4">
    <source>
        <dbReference type="ARBA" id="ARBA00022553"/>
    </source>
</evidence>
<evidence type="ECO:0000259" key="19">
    <source>
        <dbReference type="PROSITE" id="PS50835"/>
    </source>
</evidence>
<dbReference type="PANTHER" id="PTHR11640">
    <property type="entry name" value="NEPHRIN"/>
    <property type="match status" value="1"/>
</dbReference>
<evidence type="ECO:0000256" key="15">
    <source>
        <dbReference type="ARBA" id="ARBA00076239"/>
    </source>
</evidence>
<feature type="compositionally biased region" description="Polar residues" evidence="17">
    <location>
        <begin position="640"/>
        <end position="653"/>
    </location>
</feature>
<dbReference type="GO" id="GO:0050839">
    <property type="term" value="F:cell adhesion molecule binding"/>
    <property type="evidence" value="ECO:0007669"/>
    <property type="project" value="TreeGrafter"/>
</dbReference>
<reference evidence="20" key="1">
    <citation type="submission" date="2023-03" db="EMBL/GenBank/DDBJ databases">
        <title>Electrophorus voltai genome.</title>
        <authorList>
            <person name="Bian C."/>
        </authorList>
    </citation>
    <scope>NUCLEOTIDE SEQUENCE</scope>
    <source>
        <strain evidence="20">CB-2022</strain>
        <tissue evidence="20">Muscle</tissue>
    </source>
</reference>
<dbReference type="InterPro" id="IPR013783">
    <property type="entry name" value="Ig-like_fold"/>
</dbReference>
<evidence type="ECO:0000256" key="1">
    <source>
        <dbReference type="ARBA" id="ARBA00004251"/>
    </source>
</evidence>
<evidence type="ECO:0000256" key="13">
    <source>
        <dbReference type="ARBA" id="ARBA00064586"/>
    </source>
</evidence>
<keyword evidence="12" id="KW-0393">Immunoglobulin domain</keyword>
<dbReference type="Pfam" id="PF07679">
    <property type="entry name" value="I-set"/>
    <property type="match status" value="1"/>
</dbReference>
<dbReference type="GO" id="GO:0098609">
    <property type="term" value="P:cell-cell adhesion"/>
    <property type="evidence" value="ECO:0007669"/>
    <property type="project" value="TreeGrafter"/>
</dbReference>
<feature type="compositionally biased region" description="Low complexity" evidence="17">
    <location>
        <begin position="598"/>
        <end position="622"/>
    </location>
</feature>
<dbReference type="InterPro" id="IPR003599">
    <property type="entry name" value="Ig_sub"/>
</dbReference>
<sequence length="768" mass="83137">MQGLLLLSLALSFHRVWMARFSQEPADQSVVLGQRVVLSCVVFNYSGIVQWTKDGLALGIGEGLRAWPRYRVLRLANVGQYNLEISSAELSDDSLYECQATEAALRSRRAKLTVLIPPDEPVIEGSPEILLTAGVSHNLSCMARGAKPPAVIEWQKDGLPVEGAVSTTEVLPDRKRVTTRSFLPVLPVDTDTGRNFSCMATNQAVPKGKRASVTLNVHHPPVVVLSIEPRSVLEGDRVTFTCQATANPPIMGYKWAKGGVVIQGARESVFVTKADHSFFTEPVSCQVFNAVGSTNVSILVDVHFGPILVVEPKPVSVDMDLDVTLNCKWAGNPPLTLTWTKKGSSMVLSNNNQLYLKSVSQADAGQYVCKAIVPRIGVGETEVTLTVNGPPIISSEPVQYAVRGERGELTCYTTSTPPPDKIVWAWKENVWEKEKGTLPERYTVEQSKPSAEGGAVLSTLTINSVMESDFQSTYNCTAWNAFGPGTMIITLQESGRRGVTLGKPDIKVETINKETHSLEEDSGSVSTATRMVKAMYSPFKDDIDLKQELRSDTLDTRQDYELKDPTNGYYNVRASTHDEGRPASRSMHYSEYRSSNQPGGAAAVSSSSGAPGATAGPGTPSSLAPGSRAGCYDPRPPSRLSHNSYAQFNTFSRPGQTQQPPPSSGPQTGDFPADCGLLDSTPQLAYDNYSYPAHYPTYRLGFAPSSLATLEGGPAYEMYSVGPSVGAAGSATTPETGLGKYGSSTRFSYTSQHSDYSHRHTQRMQTHV</sequence>
<proteinExistence type="inferred from homology"/>
<keyword evidence="6 18" id="KW-0732">Signal</keyword>
<keyword evidence="21" id="KW-1185">Reference proteome</keyword>
<feature type="domain" description="Ig-like" evidence="19">
    <location>
        <begin position="118"/>
        <end position="214"/>
    </location>
</feature>
<dbReference type="EMBL" id="JAROKS010000014">
    <property type="protein sequence ID" value="KAK1796812.1"/>
    <property type="molecule type" value="Genomic_DNA"/>
</dbReference>
<dbReference type="GO" id="GO:0005911">
    <property type="term" value="C:cell-cell junction"/>
    <property type="evidence" value="ECO:0007669"/>
    <property type="project" value="UniProtKB-ARBA"/>
</dbReference>
<keyword evidence="10" id="KW-1015">Disulfide bond</keyword>
<dbReference type="InterPro" id="IPR003598">
    <property type="entry name" value="Ig_sub2"/>
</dbReference>
<evidence type="ECO:0000256" key="7">
    <source>
        <dbReference type="ARBA" id="ARBA00022737"/>
    </source>
</evidence>
<feature type="region of interest" description="Disordered" evidence="17">
    <location>
        <begin position="749"/>
        <end position="768"/>
    </location>
</feature>
<evidence type="ECO:0000256" key="8">
    <source>
        <dbReference type="ARBA" id="ARBA00022989"/>
    </source>
</evidence>
<evidence type="ECO:0000256" key="6">
    <source>
        <dbReference type="ARBA" id="ARBA00022729"/>
    </source>
</evidence>
<dbReference type="InterPro" id="IPR036179">
    <property type="entry name" value="Ig-like_dom_sf"/>
</dbReference>
<dbReference type="FunFam" id="2.60.40.10:FF:000103">
    <property type="entry name" value="Kirre like nephrin family adhesion molecule 3"/>
    <property type="match status" value="1"/>
</dbReference>
<evidence type="ECO:0000256" key="16">
    <source>
        <dbReference type="ARBA" id="ARBA00082444"/>
    </source>
</evidence>
<comment type="subunit">
    <text evidence="13">Interacts with TJP1/ZO-1 and with NPHS2/podocin (via the C-terminus). Interacts with NPHS1/nephrin (via the Ig-like domains); this interaction is dependent on KIRREL1 glycosylation. Homodimer (via the Ig-like domains). Interacts when tyrosine-phosphorylated with GRB2.</text>
</comment>
<evidence type="ECO:0000256" key="12">
    <source>
        <dbReference type="ARBA" id="ARBA00023319"/>
    </source>
</evidence>
<evidence type="ECO:0000256" key="5">
    <source>
        <dbReference type="ARBA" id="ARBA00022692"/>
    </source>
</evidence>
<dbReference type="FunFam" id="2.60.40.10:FF:000094">
    <property type="entry name" value="Kirre like nephrin family adhesion molecule 3"/>
    <property type="match status" value="1"/>
</dbReference>
<evidence type="ECO:0000256" key="18">
    <source>
        <dbReference type="SAM" id="SignalP"/>
    </source>
</evidence>
<organism evidence="20 21">
    <name type="scientific">Electrophorus voltai</name>
    <dbReference type="NCBI Taxonomy" id="2609070"/>
    <lineage>
        <taxon>Eukaryota</taxon>
        <taxon>Metazoa</taxon>
        <taxon>Chordata</taxon>
        <taxon>Craniata</taxon>
        <taxon>Vertebrata</taxon>
        <taxon>Euteleostomi</taxon>
        <taxon>Actinopterygii</taxon>
        <taxon>Neopterygii</taxon>
        <taxon>Teleostei</taxon>
        <taxon>Ostariophysi</taxon>
        <taxon>Gymnotiformes</taxon>
        <taxon>Gymnotoidei</taxon>
        <taxon>Gymnotidae</taxon>
        <taxon>Electrophorus</taxon>
    </lineage>
</organism>
<keyword evidence="7" id="KW-0677">Repeat</keyword>
<dbReference type="InterPro" id="IPR013098">
    <property type="entry name" value="Ig_I-set"/>
</dbReference>
<feature type="domain" description="Ig-like" evidence="19">
    <location>
        <begin position="220"/>
        <end position="297"/>
    </location>
</feature>
<evidence type="ECO:0000256" key="17">
    <source>
        <dbReference type="SAM" id="MobiDB-lite"/>
    </source>
</evidence>
<evidence type="ECO:0000256" key="2">
    <source>
        <dbReference type="ARBA" id="ARBA00008637"/>
    </source>
</evidence>
<dbReference type="SMART" id="SM00409">
    <property type="entry name" value="IG"/>
    <property type="match status" value="5"/>
</dbReference>
<evidence type="ECO:0000256" key="11">
    <source>
        <dbReference type="ARBA" id="ARBA00023180"/>
    </source>
</evidence>
<evidence type="ECO:0000256" key="9">
    <source>
        <dbReference type="ARBA" id="ARBA00023136"/>
    </source>
</evidence>
<keyword evidence="9" id="KW-0472">Membrane</keyword>
<dbReference type="Gene3D" id="2.60.40.10">
    <property type="entry name" value="Immunoglobulins"/>
    <property type="match status" value="5"/>
</dbReference>
<dbReference type="Proteomes" id="UP001239994">
    <property type="component" value="Unassembled WGS sequence"/>
</dbReference>
<keyword evidence="5" id="KW-0812">Transmembrane</keyword>
<comment type="caution">
    <text evidence="20">The sequence shown here is derived from an EMBL/GenBank/DDBJ whole genome shotgun (WGS) entry which is preliminary data.</text>
</comment>
<dbReference type="PANTHER" id="PTHR11640:SF165">
    <property type="entry name" value="KIN OF IRRE LIKE (DROSOPHILA)-RELATED"/>
    <property type="match status" value="1"/>
</dbReference>
<keyword evidence="4" id="KW-0597">Phosphoprotein</keyword>
<keyword evidence="8" id="KW-1133">Transmembrane helix</keyword>
<accession>A0AAD8ZCG9</accession>
<dbReference type="AlphaFoldDB" id="A0AAD8ZCG9"/>
<dbReference type="InterPro" id="IPR051275">
    <property type="entry name" value="Cell_adhesion_signaling"/>
</dbReference>
<feature type="signal peptide" evidence="18">
    <location>
        <begin position="1"/>
        <end position="18"/>
    </location>
</feature>
<feature type="chain" id="PRO_5041930929" description="Kin of IRRE-like protein 1" evidence="18">
    <location>
        <begin position="19"/>
        <end position="768"/>
    </location>
</feature>
<keyword evidence="3" id="KW-1003">Cell membrane</keyword>
<evidence type="ECO:0000313" key="20">
    <source>
        <dbReference type="EMBL" id="KAK1796812.1"/>
    </source>
</evidence>
<dbReference type="Pfam" id="PF13927">
    <property type="entry name" value="Ig_3"/>
    <property type="match status" value="2"/>
</dbReference>
<feature type="domain" description="Ig-like" evidence="19">
    <location>
        <begin position="19"/>
        <end position="113"/>
    </location>
</feature>
<comment type="subcellular location">
    <subcellularLocation>
        <location evidence="1">Cell membrane</location>
        <topology evidence="1">Single-pass type I membrane protein</topology>
    </subcellularLocation>
</comment>
<evidence type="ECO:0000313" key="21">
    <source>
        <dbReference type="Proteomes" id="UP001239994"/>
    </source>
</evidence>
<dbReference type="SUPFAM" id="SSF48726">
    <property type="entry name" value="Immunoglobulin"/>
    <property type="match status" value="5"/>
</dbReference>
<dbReference type="InterPro" id="IPR007110">
    <property type="entry name" value="Ig-like_dom"/>
</dbReference>
<dbReference type="InterPro" id="IPR013162">
    <property type="entry name" value="CD80_C2-set"/>
</dbReference>
<dbReference type="Pfam" id="PF08205">
    <property type="entry name" value="C2-set_2"/>
    <property type="match status" value="1"/>
</dbReference>
<dbReference type="SMART" id="SM00408">
    <property type="entry name" value="IGc2"/>
    <property type="match status" value="3"/>
</dbReference>
<evidence type="ECO:0000256" key="10">
    <source>
        <dbReference type="ARBA" id="ARBA00023157"/>
    </source>
</evidence>
<feature type="domain" description="Ig-like" evidence="19">
    <location>
        <begin position="306"/>
        <end position="386"/>
    </location>
</feature>
<keyword evidence="11" id="KW-0325">Glycoprotein</keyword>
<protein>
    <recommendedName>
        <fullName evidence="14">Kin of IRRE-like protein 1</fullName>
    </recommendedName>
    <alternativeName>
        <fullName evidence="16">Kin of irregular chiasm-like protein 1</fullName>
    </alternativeName>
    <alternativeName>
        <fullName evidence="15">Nephrin-like protein 1</fullName>
    </alternativeName>
</protein>
<dbReference type="FunFam" id="2.60.40.10:FF:000232">
    <property type="entry name" value="Kirre like nephrin family adhesion molecule 1"/>
    <property type="match status" value="1"/>
</dbReference>
<evidence type="ECO:0000256" key="14">
    <source>
        <dbReference type="ARBA" id="ARBA00074376"/>
    </source>
</evidence>
<feature type="domain" description="Ig-like" evidence="19">
    <location>
        <begin position="390"/>
        <end position="492"/>
    </location>
</feature>
<evidence type="ECO:0000256" key="3">
    <source>
        <dbReference type="ARBA" id="ARBA00022475"/>
    </source>
</evidence>
<feature type="region of interest" description="Disordered" evidence="17">
    <location>
        <begin position="560"/>
        <end position="676"/>
    </location>
</feature>